<evidence type="ECO:0000259" key="9">
    <source>
        <dbReference type="PROSITE" id="PS50021"/>
    </source>
</evidence>
<dbReference type="Gene3D" id="1.10.418.10">
    <property type="entry name" value="Calponin-like domain"/>
    <property type="match status" value="2"/>
</dbReference>
<evidence type="ECO:0000256" key="7">
    <source>
        <dbReference type="ARBA" id="ARBA00023203"/>
    </source>
</evidence>
<evidence type="ECO:0000256" key="3">
    <source>
        <dbReference type="ARBA" id="ARBA00005666"/>
    </source>
</evidence>
<dbReference type="FunFam" id="1.10.418.10:FF:000011">
    <property type="entry name" value="Parvin, beta"/>
    <property type="match status" value="1"/>
</dbReference>
<dbReference type="Ensembl" id="ENSSHBT00005008784.1">
    <property type="protein sequence ID" value="ENSSHBP00005007304.1"/>
    <property type="gene ID" value="ENSSHBG00005006366.1"/>
</dbReference>
<protein>
    <submittedName>
        <fullName evidence="10">Parvin gamma</fullName>
    </submittedName>
</protein>
<name>A0A672U1K1_STRHB</name>
<sequence length="282" mass="31916">MRKVKHNIALSAVLSKQQEYNCQLLCFPSQLLIDWINTTLREEHIVVKSLEEDLYDGLVLHHLLGSLKLDVDKIALTEKKQRQKLSVILETVAKCLQLEKSQLKWSVESILTKDLVSTLHLLVAIAKHFEPNLAMPPNVQVETITIEVIIVSVFVTVDPRVDLARLIYKLDAVKKVLLQFVNQHVGKLGLNVKDISSQFADGVILLLLIGQLEGYFLNLRHFFLTPDSTVEMLHNVNVALDLLADGGLLNFSVNSEDIVNGDMKTTMRILYCLYSKYKSKET</sequence>
<dbReference type="OMA" id="SEHIVVQ"/>
<dbReference type="SUPFAM" id="SSF47576">
    <property type="entry name" value="Calponin-homology domain, CH-domain"/>
    <property type="match status" value="1"/>
</dbReference>
<dbReference type="PROSITE" id="PS50021">
    <property type="entry name" value="CH"/>
    <property type="match status" value="2"/>
</dbReference>
<comment type="similarity">
    <text evidence="3">Belongs to the parvin family.</text>
</comment>
<dbReference type="GO" id="GO:0030036">
    <property type="term" value="P:actin cytoskeleton organization"/>
    <property type="evidence" value="ECO:0007669"/>
    <property type="project" value="InterPro"/>
</dbReference>
<evidence type="ECO:0000313" key="11">
    <source>
        <dbReference type="Proteomes" id="UP000472266"/>
    </source>
</evidence>
<keyword evidence="6" id="KW-0130">Cell adhesion</keyword>
<dbReference type="FunFam" id="1.10.418.10:FF:000015">
    <property type="entry name" value="Parvin beta"/>
    <property type="match status" value="1"/>
</dbReference>
<keyword evidence="8" id="KW-0206">Cytoskeleton</keyword>
<dbReference type="PANTHER" id="PTHR12114:SF1">
    <property type="entry name" value="GAMMA-PARVIN"/>
    <property type="match status" value="1"/>
</dbReference>
<dbReference type="InterPro" id="IPR036872">
    <property type="entry name" value="CH_dom_sf"/>
</dbReference>
<evidence type="ECO:0000256" key="1">
    <source>
        <dbReference type="ARBA" id="ARBA00004216"/>
    </source>
</evidence>
<gene>
    <name evidence="10" type="primary">PARVG</name>
</gene>
<dbReference type="InterPro" id="IPR001715">
    <property type="entry name" value="CH_dom"/>
</dbReference>
<evidence type="ECO:0000256" key="6">
    <source>
        <dbReference type="ARBA" id="ARBA00022889"/>
    </source>
</evidence>
<evidence type="ECO:0000256" key="2">
    <source>
        <dbReference type="ARBA" id="ARBA00004245"/>
    </source>
</evidence>
<dbReference type="PANTHER" id="PTHR12114">
    <property type="entry name" value="PARVIN"/>
    <property type="match status" value="1"/>
</dbReference>
<evidence type="ECO:0000256" key="4">
    <source>
        <dbReference type="ARBA" id="ARBA00022490"/>
    </source>
</evidence>
<keyword evidence="4" id="KW-0963">Cytoplasm</keyword>
<accession>A0A672U1K1</accession>
<keyword evidence="5" id="KW-0677">Repeat</keyword>
<reference evidence="10" key="2">
    <citation type="submission" date="2025-08" db="UniProtKB">
        <authorList>
            <consortium name="Ensembl"/>
        </authorList>
    </citation>
    <scope>IDENTIFICATION</scope>
</reference>
<dbReference type="GO" id="GO:0071963">
    <property type="term" value="P:establishment or maintenance of cell polarity regulating cell shape"/>
    <property type="evidence" value="ECO:0007669"/>
    <property type="project" value="TreeGrafter"/>
</dbReference>
<dbReference type="GO" id="GO:0005925">
    <property type="term" value="C:focal adhesion"/>
    <property type="evidence" value="ECO:0007669"/>
    <property type="project" value="TreeGrafter"/>
</dbReference>
<proteinExistence type="inferred from homology"/>
<dbReference type="SMART" id="SM00033">
    <property type="entry name" value="CH"/>
    <property type="match status" value="2"/>
</dbReference>
<dbReference type="GO" id="GO:0034446">
    <property type="term" value="P:substrate adhesion-dependent cell spreading"/>
    <property type="evidence" value="ECO:0007669"/>
    <property type="project" value="TreeGrafter"/>
</dbReference>
<reference evidence="10 11" key="1">
    <citation type="submission" date="2019-11" db="EMBL/GenBank/DDBJ databases">
        <title>Strigops habroptila (kakapo) genome, bStrHab1, primary haplotype, v2.</title>
        <authorList>
            <person name="Jarvis E.D."/>
            <person name="Howard J."/>
            <person name="Rhie A."/>
            <person name="Phillippy A."/>
            <person name="Korlach J."/>
            <person name="Digby A."/>
            <person name="Iorns D."/>
            <person name="Eason D."/>
            <person name="Robertson B."/>
            <person name="Raemaekers T."/>
            <person name="Howe K."/>
            <person name="Lewin H."/>
            <person name="Damas J."/>
            <person name="Hastie A."/>
            <person name="Tracey A."/>
            <person name="Chow W."/>
            <person name="Fedrigo O."/>
        </authorList>
    </citation>
    <scope>NUCLEOTIDE SEQUENCE [LARGE SCALE GENOMIC DNA]</scope>
</reference>
<dbReference type="Pfam" id="PF00307">
    <property type="entry name" value="CH"/>
    <property type="match status" value="2"/>
</dbReference>
<dbReference type="GO" id="GO:0030018">
    <property type="term" value="C:Z disc"/>
    <property type="evidence" value="ECO:0007669"/>
    <property type="project" value="UniProtKB-SubCell"/>
</dbReference>
<feature type="domain" description="Calponin-homology (CH)" evidence="9">
    <location>
        <begin position="171"/>
        <end position="278"/>
    </location>
</feature>
<evidence type="ECO:0000256" key="8">
    <source>
        <dbReference type="ARBA" id="ARBA00023212"/>
    </source>
</evidence>
<dbReference type="AlphaFoldDB" id="A0A672U1K1"/>
<keyword evidence="7" id="KW-0009">Actin-binding</keyword>
<dbReference type="Proteomes" id="UP000472266">
    <property type="component" value="Chromosome 4"/>
</dbReference>
<dbReference type="GeneTree" id="ENSGT00950000183194"/>
<comment type="subcellular location">
    <subcellularLocation>
        <location evidence="2">Cytoplasm</location>
        <location evidence="2">Cytoskeleton</location>
    </subcellularLocation>
    <subcellularLocation>
        <location evidence="1">Cytoplasm</location>
        <location evidence="1">Myofibril</location>
        <location evidence="1">Sarcomere</location>
        <location evidence="1">Z line</location>
    </subcellularLocation>
</comment>
<evidence type="ECO:0000256" key="5">
    <source>
        <dbReference type="ARBA" id="ARBA00022737"/>
    </source>
</evidence>
<dbReference type="GO" id="GO:0015629">
    <property type="term" value="C:actin cytoskeleton"/>
    <property type="evidence" value="ECO:0007669"/>
    <property type="project" value="TreeGrafter"/>
</dbReference>
<dbReference type="InterPro" id="IPR028433">
    <property type="entry name" value="Parvin"/>
</dbReference>
<organism evidence="10 11">
    <name type="scientific">Strigops habroptila</name>
    <name type="common">Kakapo</name>
    <dbReference type="NCBI Taxonomy" id="2489341"/>
    <lineage>
        <taxon>Eukaryota</taxon>
        <taxon>Metazoa</taxon>
        <taxon>Chordata</taxon>
        <taxon>Craniata</taxon>
        <taxon>Vertebrata</taxon>
        <taxon>Euteleostomi</taxon>
        <taxon>Archelosauria</taxon>
        <taxon>Archosauria</taxon>
        <taxon>Dinosauria</taxon>
        <taxon>Saurischia</taxon>
        <taxon>Theropoda</taxon>
        <taxon>Coelurosauria</taxon>
        <taxon>Aves</taxon>
        <taxon>Neognathae</taxon>
        <taxon>Neoaves</taxon>
        <taxon>Telluraves</taxon>
        <taxon>Australaves</taxon>
        <taxon>Psittaciformes</taxon>
        <taxon>Psittacidae</taxon>
        <taxon>Strigops</taxon>
    </lineage>
</organism>
<feature type="domain" description="Calponin-homology (CH)" evidence="9">
    <location>
        <begin position="26"/>
        <end position="130"/>
    </location>
</feature>
<reference evidence="10" key="3">
    <citation type="submission" date="2025-09" db="UniProtKB">
        <authorList>
            <consortium name="Ensembl"/>
        </authorList>
    </citation>
    <scope>IDENTIFICATION</scope>
</reference>
<keyword evidence="11" id="KW-1185">Reference proteome</keyword>
<dbReference type="GO" id="GO:0030031">
    <property type="term" value="P:cell projection assembly"/>
    <property type="evidence" value="ECO:0007669"/>
    <property type="project" value="TreeGrafter"/>
</dbReference>
<dbReference type="GO" id="GO:0003779">
    <property type="term" value="F:actin binding"/>
    <property type="evidence" value="ECO:0007669"/>
    <property type="project" value="UniProtKB-KW"/>
</dbReference>
<evidence type="ECO:0000313" key="10">
    <source>
        <dbReference type="Ensembl" id="ENSSHBP00005007304.1"/>
    </source>
</evidence>